<dbReference type="Proteomes" id="UP000001038">
    <property type="component" value="Chromosome 16"/>
</dbReference>
<feature type="compositionally biased region" description="Low complexity" evidence="1">
    <location>
        <begin position="77"/>
        <end position="86"/>
    </location>
</feature>
<reference evidence="2" key="3">
    <citation type="submission" date="2025-09" db="UniProtKB">
        <authorList>
            <consortium name="Ensembl"/>
        </authorList>
    </citation>
    <scope>IDENTIFICATION</scope>
    <source>
        <strain evidence="2">Hd-rR</strain>
    </source>
</reference>
<name>A0A3B3ICR8_ORYLA</name>
<keyword evidence="3" id="KW-1185">Reference proteome</keyword>
<reference evidence="2" key="2">
    <citation type="submission" date="2025-08" db="UniProtKB">
        <authorList>
            <consortium name="Ensembl"/>
        </authorList>
    </citation>
    <scope>IDENTIFICATION</scope>
    <source>
        <strain evidence="2">Hd-rR</strain>
    </source>
</reference>
<proteinExistence type="predicted"/>
<protein>
    <submittedName>
        <fullName evidence="2">Uncharacterized protein</fullName>
    </submittedName>
</protein>
<evidence type="ECO:0000256" key="1">
    <source>
        <dbReference type="SAM" id="MobiDB-lite"/>
    </source>
</evidence>
<dbReference type="GeneTree" id="ENSGT00940000177554"/>
<feature type="region of interest" description="Disordered" evidence="1">
    <location>
        <begin position="70"/>
        <end position="98"/>
    </location>
</feature>
<accession>A0A3B3ICR8</accession>
<sequence>MDEGVLPHSEHWKGFSPVCVRMWFRTLICFLKACPQMPHTKLRSVAWALRRWCVSCSWDGKVFGHKRQEKAPLSDNGVEGASAEAAGLGGTPGSLQSFEAESDPGALFTHSNLCLKKSSVLEYISEF</sequence>
<dbReference type="Ensembl" id="ENSORLT00000031303.1">
    <property type="protein sequence ID" value="ENSORLP00000041864.1"/>
    <property type="gene ID" value="ENSORLG00000030079.1"/>
</dbReference>
<organism evidence="2 3">
    <name type="scientific">Oryzias latipes</name>
    <name type="common">Japanese rice fish</name>
    <name type="synonym">Japanese killifish</name>
    <dbReference type="NCBI Taxonomy" id="8090"/>
    <lineage>
        <taxon>Eukaryota</taxon>
        <taxon>Metazoa</taxon>
        <taxon>Chordata</taxon>
        <taxon>Craniata</taxon>
        <taxon>Vertebrata</taxon>
        <taxon>Euteleostomi</taxon>
        <taxon>Actinopterygii</taxon>
        <taxon>Neopterygii</taxon>
        <taxon>Teleostei</taxon>
        <taxon>Neoteleostei</taxon>
        <taxon>Acanthomorphata</taxon>
        <taxon>Ovalentaria</taxon>
        <taxon>Atherinomorphae</taxon>
        <taxon>Beloniformes</taxon>
        <taxon>Adrianichthyidae</taxon>
        <taxon>Oryziinae</taxon>
        <taxon>Oryzias</taxon>
    </lineage>
</organism>
<evidence type="ECO:0000313" key="2">
    <source>
        <dbReference type="Ensembl" id="ENSORLP00000041864.1"/>
    </source>
</evidence>
<evidence type="ECO:0000313" key="3">
    <source>
        <dbReference type="Proteomes" id="UP000001038"/>
    </source>
</evidence>
<dbReference type="AlphaFoldDB" id="A0A3B3ICR8"/>
<dbReference type="InParanoid" id="A0A3B3ICR8"/>
<dbReference type="Bgee" id="ENSORLG00000030079">
    <property type="expression patterns" value="Expressed in gastrula and 2 other cell types or tissues"/>
</dbReference>
<dbReference type="STRING" id="8090.ENSORLP00000041864"/>
<reference evidence="2 3" key="1">
    <citation type="journal article" date="2007" name="Nature">
        <title>The medaka draft genome and insights into vertebrate genome evolution.</title>
        <authorList>
            <person name="Kasahara M."/>
            <person name="Naruse K."/>
            <person name="Sasaki S."/>
            <person name="Nakatani Y."/>
            <person name="Qu W."/>
            <person name="Ahsan B."/>
            <person name="Yamada T."/>
            <person name="Nagayasu Y."/>
            <person name="Doi K."/>
            <person name="Kasai Y."/>
            <person name="Jindo T."/>
            <person name="Kobayashi D."/>
            <person name="Shimada A."/>
            <person name="Toyoda A."/>
            <person name="Kuroki Y."/>
            <person name="Fujiyama A."/>
            <person name="Sasaki T."/>
            <person name="Shimizu A."/>
            <person name="Asakawa S."/>
            <person name="Shimizu N."/>
            <person name="Hashimoto S."/>
            <person name="Yang J."/>
            <person name="Lee Y."/>
            <person name="Matsushima K."/>
            <person name="Sugano S."/>
            <person name="Sakaizumi M."/>
            <person name="Narita T."/>
            <person name="Ohishi K."/>
            <person name="Haga S."/>
            <person name="Ohta F."/>
            <person name="Nomoto H."/>
            <person name="Nogata K."/>
            <person name="Morishita T."/>
            <person name="Endo T."/>
            <person name="Shin-I T."/>
            <person name="Takeda H."/>
            <person name="Morishita S."/>
            <person name="Kohara Y."/>
        </authorList>
    </citation>
    <scope>NUCLEOTIDE SEQUENCE [LARGE SCALE GENOMIC DNA]</scope>
    <source>
        <strain evidence="2 3">Hd-rR</strain>
    </source>
</reference>